<gene>
    <name evidence="2" type="ORF">CDAR_126971</name>
</gene>
<protein>
    <submittedName>
        <fullName evidence="2">Uncharacterized protein</fullName>
    </submittedName>
</protein>
<accession>A0AAV4S021</accession>
<sequence length="78" mass="8963">MTYRTSAMEQSSCSRGLIPINRRRKIRARDSDFFSRLLPKPFLTLHPGLPTPSRREEPPERSSFPETPSNSIMSLSKD</sequence>
<feature type="region of interest" description="Disordered" evidence="1">
    <location>
        <begin position="42"/>
        <end position="78"/>
    </location>
</feature>
<proteinExistence type="predicted"/>
<organism evidence="2 3">
    <name type="scientific">Caerostris darwini</name>
    <dbReference type="NCBI Taxonomy" id="1538125"/>
    <lineage>
        <taxon>Eukaryota</taxon>
        <taxon>Metazoa</taxon>
        <taxon>Ecdysozoa</taxon>
        <taxon>Arthropoda</taxon>
        <taxon>Chelicerata</taxon>
        <taxon>Arachnida</taxon>
        <taxon>Araneae</taxon>
        <taxon>Araneomorphae</taxon>
        <taxon>Entelegynae</taxon>
        <taxon>Araneoidea</taxon>
        <taxon>Araneidae</taxon>
        <taxon>Caerostris</taxon>
    </lineage>
</organism>
<comment type="caution">
    <text evidence="2">The sequence shown here is derived from an EMBL/GenBank/DDBJ whole genome shotgun (WGS) entry which is preliminary data.</text>
</comment>
<evidence type="ECO:0000256" key="1">
    <source>
        <dbReference type="SAM" id="MobiDB-lite"/>
    </source>
</evidence>
<evidence type="ECO:0000313" key="3">
    <source>
        <dbReference type="Proteomes" id="UP001054837"/>
    </source>
</evidence>
<name>A0AAV4S021_9ARAC</name>
<evidence type="ECO:0000313" key="2">
    <source>
        <dbReference type="EMBL" id="GIY26072.1"/>
    </source>
</evidence>
<dbReference type="Proteomes" id="UP001054837">
    <property type="component" value="Unassembled WGS sequence"/>
</dbReference>
<reference evidence="2 3" key="1">
    <citation type="submission" date="2021-06" db="EMBL/GenBank/DDBJ databases">
        <title>Caerostris darwini draft genome.</title>
        <authorList>
            <person name="Kono N."/>
            <person name="Arakawa K."/>
        </authorList>
    </citation>
    <scope>NUCLEOTIDE SEQUENCE [LARGE SCALE GENOMIC DNA]</scope>
</reference>
<dbReference type="AlphaFoldDB" id="A0AAV4S021"/>
<dbReference type="EMBL" id="BPLQ01006894">
    <property type="protein sequence ID" value="GIY26072.1"/>
    <property type="molecule type" value="Genomic_DNA"/>
</dbReference>
<keyword evidence="3" id="KW-1185">Reference proteome</keyword>